<comment type="caution">
    <text evidence="1">The sequence shown here is derived from an EMBL/GenBank/DDBJ whole genome shotgun (WGS) entry which is preliminary data.</text>
</comment>
<dbReference type="Proteomes" id="UP000805193">
    <property type="component" value="Unassembled WGS sequence"/>
</dbReference>
<reference evidence="1 2" key="1">
    <citation type="journal article" date="2020" name="Cell">
        <title>Large-Scale Comparative Analyses of Tick Genomes Elucidate Their Genetic Diversity and Vector Capacities.</title>
        <authorList>
            <consortium name="Tick Genome and Microbiome Consortium (TIGMIC)"/>
            <person name="Jia N."/>
            <person name="Wang J."/>
            <person name="Shi W."/>
            <person name="Du L."/>
            <person name="Sun Y."/>
            <person name="Zhan W."/>
            <person name="Jiang J.F."/>
            <person name="Wang Q."/>
            <person name="Zhang B."/>
            <person name="Ji P."/>
            <person name="Bell-Sakyi L."/>
            <person name="Cui X.M."/>
            <person name="Yuan T.T."/>
            <person name="Jiang B.G."/>
            <person name="Yang W.F."/>
            <person name="Lam T.T."/>
            <person name="Chang Q.C."/>
            <person name="Ding S.J."/>
            <person name="Wang X.J."/>
            <person name="Zhu J.G."/>
            <person name="Ruan X.D."/>
            <person name="Zhao L."/>
            <person name="Wei J.T."/>
            <person name="Ye R.Z."/>
            <person name="Que T.C."/>
            <person name="Du C.H."/>
            <person name="Zhou Y.H."/>
            <person name="Cheng J.X."/>
            <person name="Dai P.F."/>
            <person name="Guo W.B."/>
            <person name="Han X.H."/>
            <person name="Huang E.J."/>
            <person name="Li L.F."/>
            <person name="Wei W."/>
            <person name="Gao Y.C."/>
            <person name="Liu J.Z."/>
            <person name="Shao H.Z."/>
            <person name="Wang X."/>
            <person name="Wang C.C."/>
            <person name="Yang T.C."/>
            <person name="Huo Q.B."/>
            <person name="Li W."/>
            <person name="Chen H.Y."/>
            <person name="Chen S.E."/>
            <person name="Zhou L.G."/>
            <person name="Ni X.B."/>
            <person name="Tian J.H."/>
            <person name="Sheng Y."/>
            <person name="Liu T."/>
            <person name="Pan Y.S."/>
            <person name="Xia L.Y."/>
            <person name="Li J."/>
            <person name="Zhao F."/>
            <person name="Cao W.C."/>
        </authorList>
    </citation>
    <scope>NUCLEOTIDE SEQUENCE [LARGE SCALE GENOMIC DNA]</scope>
    <source>
        <strain evidence="1">Iper-2018</strain>
    </source>
</reference>
<organism evidence="1 2">
    <name type="scientific">Ixodes persulcatus</name>
    <name type="common">Taiga tick</name>
    <dbReference type="NCBI Taxonomy" id="34615"/>
    <lineage>
        <taxon>Eukaryota</taxon>
        <taxon>Metazoa</taxon>
        <taxon>Ecdysozoa</taxon>
        <taxon>Arthropoda</taxon>
        <taxon>Chelicerata</taxon>
        <taxon>Arachnida</taxon>
        <taxon>Acari</taxon>
        <taxon>Parasitiformes</taxon>
        <taxon>Ixodida</taxon>
        <taxon>Ixodoidea</taxon>
        <taxon>Ixodidae</taxon>
        <taxon>Ixodinae</taxon>
        <taxon>Ixodes</taxon>
    </lineage>
</organism>
<feature type="non-terminal residue" evidence="1">
    <location>
        <position position="1"/>
    </location>
</feature>
<name>A0AC60QKX2_IXOPE</name>
<feature type="non-terminal residue" evidence="1">
    <location>
        <position position="187"/>
    </location>
</feature>
<sequence length="187" mass="21847">RMRRGLEQQTQHTDDSLLEFVRVIQGLFEPAEPSVPNPERVERIIRQSHTTYTAYIRGSRIRDLNELASKARRIQEDILAAQAYRPHRQRQRHSSRAARGTGTRRPETGDTKRPTTQTSEVETRTTSQIMHSTLTPMNAGQQRLRRRLTGGDRNTELPTLREETWPKRPYTQDERRSAHQNARQDSR</sequence>
<evidence type="ECO:0000313" key="2">
    <source>
        <dbReference type="Proteomes" id="UP000805193"/>
    </source>
</evidence>
<dbReference type="EMBL" id="JABSTQ010008520">
    <property type="protein sequence ID" value="KAG0434414.1"/>
    <property type="molecule type" value="Genomic_DNA"/>
</dbReference>
<evidence type="ECO:0000313" key="1">
    <source>
        <dbReference type="EMBL" id="KAG0434414.1"/>
    </source>
</evidence>
<gene>
    <name evidence="1" type="ORF">HPB47_019126</name>
</gene>
<proteinExistence type="predicted"/>
<protein>
    <submittedName>
        <fullName evidence="1">Uncharacterized protein</fullName>
    </submittedName>
</protein>
<keyword evidence="2" id="KW-1185">Reference proteome</keyword>
<accession>A0AC60QKX2</accession>